<evidence type="ECO:0000256" key="2">
    <source>
        <dbReference type="ARBA" id="ARBA00009959"/>
    </source>
</evidence>
<dbReference type="InterPro" id="IPR019199">
    <property type="entry name" value="Virulence_VapD/CRISPR_Cas2"/>
</dbReference>
<comment type="caution">
    <text evidence="10">The sequence shown here is derived from an EMBL/GenBank/DDBJ whole genome shotgun (WGS) entry which is preliminary data.</text>
</comment>
<proteinExistence type="inferred from homology"/>
<keyword evidence="3 9" id="KW-0540">Nuclease</keyword>
<evidence type="ECO:0000313" key="11">
    <source>
        <dbReference type="Proteomes" id="UP000664857"/>
    </source>
</evidence>
<dbReference type="Proteomes" id="UP000664857">
    <property type="component" value="Unassembled WGS sequence"/>
</dbReference>
<reference evidence="10 11" key="1">
    <citation type="submission" date="2021-03" db="EMBL/GenBank/DDBJ databases">
        <title>Enterococcal diversity collection.</title>
        <authorList>
            <person name="Gilmore M.S."/>
            <person name="Schwartzman J."/>
            <person name="Van Tyne D."/>
            <person name="Martin M."/>
            <person name="Earl A.M."/>
            <person name="Manson A.L."/>
            <person name="Straub T."/>
            <person name="Salamzade R."/>
            <person name="Saavedra J."/>
            <person name="Lebreton F."/>
            <person name="Prichula J."/>
            <person name="Schaufler K."/>
            <person name="Gaca A."/>
            <person name="Sgardioli B."/>
            <person name="Wagenaar J."/>
            <person name="Strong T."/>
        </authorList>
    </citation>
    <scope>NUCLEOTIDE SEQUENCE [LARGE SCALE GENOMIC DNA]</scope>
    <source>
        <strain evidence="10 11">DIV0080</strain>
    </source>
</reference>
<sequence>MSYRYMRMLVMFDLPTETADERKAYRKFRKFLLSEGFIMHQYSVYSKILLNNTASSGMLNRLKKHNPQKGLVTVLNITEKQFSKMVYLHGEKDLAIGNTDTRVVFLGDDYDED</sequence>
<dbReference type="RefSeq" id="WP_206964160.1">
    <property type="nucleotide sequence ID" value="NZ_JAFLVX010000002.1"/>
</dbReference>
<dbReference type="EC" id="3.1.-.-" evidence="9"/>
<dbReference type="NCBIfam" id="TIGR01573">
    <property type="entry name" value="cas2"/>
    <property type="match status" value="1"/>
</dbReference>
<keyword evidence="8 9" id="KW-0051">Antiviral defense</keyword>
<comment type="subunit">
    <text evidence="9">Homodimer, forms a heterotetramer with a Cas1 homodimer.</text>
</comment>
<dbReference type="Pfam" id="PF09827">
    <property type="entry name" value="CRISPR_Cas2"/>
    <property type="match status" value="1"/>
</dbReference>
<evidence type="ECO:0000256" key="8">
    <source>
        <dbReference type="ARBA" id="ARBA00023118"/>
    </source>
</evidence>
<evidence type="ECO:0000256" key="4">
    <source>
        <dbReference type="ARBA" id="ARBA00022723"/>
    </source>
</evidence>
<comment type="similarity">
    <text evidence="2 9">Belongs to the CRISPR-associated endoribonuclease Cas2 protein family.</text>
</comment>
<dbReference type="InterPro" id="IPR021127">
    <property type="entry name" value="CRISPR_associated_Cas2"/>
</dbReference>
<keyword evidence="6 9" id="KW-0378">Hydrolase</keyword>
<keyword evidence="5 9" id="KW-0255">Endonuclease</keyword>
<evidence type="ECO:0000256" key="9">
    <source>
        <dbReference type="HAMAP-Rule" id="MF_01471"/>
    </source>
</evidence>
<keyword evidence="7 9" id="KW-0460">Magnesium</keyword>
<comment type="function">
    <text evidence="9">CRISPR (clustered regularly interspaced short palindromic repeat), is an adaptive immune system that provides protection against mobile genetic elements (viruses, transposable elements and conjugative plasmids). CRISPR clusters contain sequences complementary to antecedent mobile elements and target invading nucleic acids. CRISPR clusters are transcribed and processed into CRISPR RNA (crRNA). Functions as a ssRNA-specific endoribonuclease. Involved in the integration of spacer DNA into the CRISPR cassette.</text>
</comment>
<dbReference type="GO" id="GO:0004519">
    <property type="term" value="F:endonuclease activity"/>
    <property type="evidence" value="ECO:0007669"/>
    <property type="project" value="UniProtKB-KW"/>
</dbReference>
<keyword evidence="11" id="KW-1185">Reference proteome</keyword>
<dbReference type="HAMAP" id="MF_01471">
    <property type="entry name" value="Cas2"/>
    <property type="match status" value="1"/>
</dbReference>
<evidence type="ECO:0000256" key="5">
    <source>
        <dbReference type="ARBA" id="ARBA00022759"/>
    </source>
</evidence>
<evidence type="ECO:0000313" key="10">
    <source>
        <dbReference type="EMBL" id="MBO0475543.1"/>
    </source>
</evidence>
<gene>
    <name evidence="9 10" type="primary">cas2</name>
    <name evidence="10" type="ORF">DOK76_00590</name>
</gene>
<evidence type="ECO:0000256" key="3">
    <source>
        <dbReference type="ARBA" id="ARBA00022722"/>
    </source>
</evidence>
<accession>A0ABS3HP78</accession>
<comment type="cofactor">
    <cofactor evidence="1 9">
        <name>Mg(2+)</name>
        <dbReference type="ChEBI" id="CHEBI:18420"/>
    </cofactor>
</comment>
<evidence type="ECO:0000256" key="1">
    <source>
        <dbReference type="ARBA" id="ARBA00001946"/>
    </source>
</evidence>
<organism evidence="10 11">
    <name type="scientific">Candidatus Vagococcus giribetii</name>
    <dbReference type="NCBI Taxonomy" id="2230876"/>
    <lineage>
        <taxon>Bacteria</taxon>
        <taxon>Bacillati</taxon>
        <taxon>Bacillota</taxon>
        <taxon>Bacilli</taxon>
        <taxon>Lactobacillales</taxon>
        <taxon>Enterococcaceae</taxon>
        <taxon>Vagococcus</taxon>
    </lineage>
</organism>
<dbReference type="Gene3D" id="3.30.70.240">
    <property type="match status" value="1"/>
</dbReference>
<dbReference type="SUPFAM" id="SSF143430">
    <property type="entry name" value="TTP0101/SSO1404-like"/>
    <property type="match status" value="1"/>
</dbReference>
<keyword evidence="4 9" id="KW-0479">Metal-binding</keyword>
<evidence type="ECO:0000256" key="6">
    <source>
        <dbReference type="ARBA" id="ARBA00022801"/>
    </source>
</evidence>
<evidence type="ECO:0000256" key="7">
    <source>
        <dbReference type="ARBA" id="ARBA00022842"/>
    </source>
</evidence>
<name>A0ABS3HP78_9ENTE</name>
<protein>
    <recommendedName>
        <fullName evidence="9">CRISPR-associated endoribonuclease Cas2</fullName>
        <ecNumber evidence="9">3.1.-.-</ecNumber>
    </recommendedName>
</protein>
<feature type="binding site" evidence="9">
    <location>
        <position position="13"/>
    </location>
    <ligand>
        <name>Mg(2+)</name>
        <dbReference type="ChEBI" id="CHEBI:18420"/>
        <note>catalytic</note>
    </ligand>
</feature>
<dbReference type="CDD" id="cd09638">
    <property type="entry name" value="Cas2_I_II_III"/>
    <property type="match status" value="1"/>
</dbReference>
<dbReference type="EMBL" id="JAFLVX010000002">
    <property type="protein sequence ID" value="MBO0475543.1"/>
    <property type="molecule type" value="Genomic_DNA"/>
</dbReference>